<evidence type="ECO:0008006" key="3">
    <source>
        <dbReference type="Google" id="ProtNLM"/>
    </source>
</evidence>
<sequence>MRAICNRFAQRDGLPFADVLPESCIEQAIQDHGGGWRDEVFTPVVTLWAFLTQVICPVGCCRLAVARVLAWLVARGEPPCGPGTGGYCKARTRLPEGAIAQLARHTGRGLHDRVPGDWRWNGRRVLIADATACLV</sequence>
<organism evidence="1 2">
    <name type="scientific">Gemmata obscuriglobus</name>
    <dbReference type="NCBI Taxonomy" id="114"/>
    <lineage>
        <taxon>Bacteria</taxon>
        <taxon>Pseudomonadati</taxon>
        <taxon>Planctomycetota</taxon>
        <taxon>Planctomycetia</taxon>
        <taxon>Gemmatales</taxon>
        <taxon>Gemmataceae</taxon>
        <taxon>Gemmata</taxon>
    </lineage>
</organism>
<proteinExistence type="predicted"/>
<dbReference type="EMBL" id="CP025958">
    <property type="protein sequence ID" value="AWM38498.1"/>
    <property type="molecule type" value="Genomic_DNA"/>
</dbReference>
<name>A0A2Z3GYI0_9BACT</name>
<dbReference type="AlphaFoldDB" id="A0A2Z3GYI0"/>
<dbReference type="OrthoDB" id="290144at2"/>
<accession>A0A2Z3GYI0</accession>
<dbReference type="Proteomes" id="UP000245802">
    <property type="component" value="Chromosome"/>
</dbReference>
<keyword evidence="2" id="KW-1185">Reference proteome</keyword>
<gene>
    <name evidence="1" type="ORF">C1280_16915</name>
</gene>
<protein>
    <recommendedName>
        <fullName evidence="3">IS4 family transposase</fullName>
    </recommendedName>
</protein>
<dbReference type="KEGG" id="gog:C1280_16915"/>
<evidence type="ECO:0000313" key="2">
    <source>
        <dbReference type="Proteomes" id="UP000245802"/>
    </source>
</evidence>
<dbReference type="RefSeq" id="WP_010049050.1">
    <property type="nucleotide sequence ID" value="NZ_CP025958.1"/>
</dbReference>
<evidence type="ECO:0000313" key="1">
    <source>
        <dbReference type="EMBL" id="AWM38498.1"/>
    </source>
</evidence>
<reference evidence="1 2" key="1">
    <citation type="submission" date="2018-01" db="EMBL/GenBank/DDBJ databases">
        <title>G. obscuriglobus.</title>
        <authorList>
            <person name="Franke J."/>
            <person name="Blomberg W."/>
            <person name="Selmecki A."/>
        </authorList>
    </citation>
    <scope>NUCLEOTIDE SEQUENCE [LARGE SCALE GENOMIC DNA]</scope>
    <source>
        <strain evidence="1 2">DSM 5831</strain>
    </source>
</reference>